<gene>
    <name evidence="1" type="ORF">CY34DRAFT_205416</name>
</gene>
<reference evidence="1 2" key="1">
    <citation type="submission" date="2014-04" db="EMBL/GenBank/DDBJ databases">
        <authorList>
            <consortium name="DOE Joint Genome Institute"/>
            <person name="Kuo A."/>
            <person name="Ruytinx J."/>
            <person name="Rineau F."/>
            <person name="Colpaert J."/>
            <person name="Kohler A."/>
            <person name="Nagy L.G."/>
            <person name="Floudas D."/>
            <person name="Copeland A."/>
            <person name="Barry K.W."/>
            <person name="Cichocki N."/>
            <person name="Veneault-Fourrey C."/>
            <person name="LaButti K."/>
            <person name="Lindquist E.A."/>
            <person name="Lipzen A."/>
            <person name="Lundell T."/>
            <person name="Morin E."/>
            <person name="Murat C."/>
            <person name="Sun H."/>
            <person name="Tunlid A."/>
            <person name="Henrissat B."/>
            <person name="Grigoriev I.V."/>
            <person name="Hibbett D.S."/>
            <person name="Martin F."/>
            <person name="Nordberg H.P."/>
            <person name="Cantor M.N."/>
            <person name="Hua S.X."/>
        </authorList>
    </citation>
    <scope>NUCLEOTIDE SEQUENCE [LARGE SCALE GENOMIC DNA]</scope>
    <source>
        <strain evidence="1 2">UH-Slu-Lm8-n1</strain>
    </source>
</reference>
<protein>
    <submittedName>
        <fullName evidence="1">Uncharacterized protein</fullName>
    </submittedName>
</protein>
<dbReference type="Proteomes" id="UP000054485">
    <property type="component" value="Unassembled WGS sequence"/>
</dbReference>
<evidence type="ECO:0000313" key="1">
    <source>
        <dbReference type="EMBL" id="KIK41410.1"/>
    </source>
</evidence>
<dbReference type="AlphaFoldDB" id="A0A0C9ZU22"/>
<accession>A0A0C9ZU22</accession>
<sequence length="75" mass="8614">MKKKKKSNTCNGYHGLRQSALDEMVMLFLSALKFCRFLWHHILKSDPFVCVPMIGVELWPQRALIVPQGDSSTVH</sequence>
<name>A0A0C9ZU22_9AGAM</name>
<dbReference type="InParanoid" id="A0A0C9ZU22"/>
<proteinExistence type="predicted"/>
<organism evidence="1 2">
    <name type="scientific">Suillus luteus UH-Slu-Lm8-n1</name>
    <dbReference type="NCBI Taxonomy" id="930992"/>
    <lineage>
        <taxon>Eukaryota</taxon>
        <taxon>Fungi</taxon>
        <taxon>Dikarya</taxon>
        <taxon>Basidiomycota</taxon>
        <taxon>Agaricomycotina</taxon>
        <taxon>Agaricomycetes</taxon>
        <taxon>Agaricomycetidae</taxon>
        <taxon>Boletales</taxon>
        <taxon>Suillineae</taxon>
        <taxon>Suillaceae</taxon>
        <taxon>Suillus</taxon>
    </lineage>
</organism>
<dbReference type="OrthoDB" id="10406450at2759"/>
<dbReference type="EMBL" id="KN835269">
    <property type="protein sequence ID" value="KIK41410.1"/>
    <property type="molecule type" value="Genomic_DNA"/>
</dbReference>
<reference evidence="2" key="2">
    <citation type="submission" date="2015-01" db="EMBL/GenBank/DDBJ databases">
        <title>Evolutionary Origins and Diversification of the Mycorrhizal Mutualists.</title>
        <authorList>
            <consortium name="DOE Joint Genome Institute"/>
            <consortium name="Mycorrhizal Genomics Consortium"/>
            <person name="Kohler A."/>
            <person name="Kuo A."/>
            <person name="Nagy L.G."/>
            <person name="Floudas D."/>
            <person name="Copeland A."/>
            <person name="Barry K.W."/>
            <person name="Cichocki N."/>
            <person name="Veneault-Fourrey C."/>
            <person name="LaButti K."/>
            <person name="Lindquist E.A."/>
            <person name="Lipzen A."/>
            <person name="Lundell T."/>
            <person name="Morin E."/>
            <person name="Murat C."/>
            <person name="Riley R."/>
            <person name="Ohm R."/>
            <person name="Sun H."/>
            <person name="Tunlid A."/>
            <person name="Henrissat B."/>
            <person name="Grigoriev I.V."/>
            <person name="Hibbett D.S."/>
            <person name="Martin F."/>
        </authorList>
    </citation>
    <scope>NUCLEOTIDE SEQUENCE [LARGE SCALE GENOMIC DNA]</scope>
    <source>
        <strain evidence="2">UH-Slu-Lm8-n1</strain>
    </source>
</reference>
<evidence type="ECO:0000313" key="2">
    <source>
        <dbReference type="Proteomes" id="UP000054485"/>
    </source>
</evidence>
<dbReference type="HOGENOM" id="CLU_2672742_0_0_1"/>
<keyword evidence="2" id="KW-1185">Reference proteome</keyword>